<gene>
    <name evidence="5" type="primary">SERPH</name>
</gene>
<dbReference type="AlphaFoldDB" id="A0A034WS02"/>
<dbReference type="InterPro" id="IPR042178">
    <property type="entry name" value="Serpin_sf_1"/>
</dbReference>
<dbReference type="InterPro" id="IPR036186">
    <property type="entry name" value="Serpin_sf"/>
</dbReference>
<dbReference type="Gene3D" id="3.30.497.10">
    <property type="entry name" value="Antithrombin, subunit I, domain 2"/>
    <property type="match status" value="1"/>
</dbReference>
<evidence type="ECO:0000256" key="2">
    <source>
        <dbReference type="ARBA" id="ARBA00022900"/>
    </source>
</evidence>
<dbReference type="InterPro" id="IPR023796">
    <property type="entry name" value="Serpin_dom"/>
</dbReference>
<dbReference type="GO" id="GO:0004867">
    <property type="term" value="F:serine-type endopeptidase inhibitor activity"/>
    <property type="evidence" value="ECO:0007669"/>
    <property type="project" value="UniProtKB-KW"/>
</dbReference>
<accession>A0A034WS02</accession>
<keyword evidence="2" id="KW-0722">Serine protease inhibitor</keyword>
<organism evidence="5">
    <name type="scientific">Bactrocera dorsalis</name>
    <name type="common">Oriental fruit fly</name>
    <name type="synonym">Dacus dorsalis</name>
    <dbReference type="NCBI Taxonomy" id="27457"/>
    <lineage>
        <taxon>Eukaryota</taxon>
        <taxon>Metazoa</taxon>
        <taxon>Ecdysozoa</taxon>
        <taxon>Arthropoda</taxon>
        <taxon>Hexapoda</taxon>
        <taxon>Insecta</taxon>
        <taxon>Pterygota</taxon>
        <taxon>Neoptera</taxon>
        <taxon>Endopterygota</taxon>
        <taxon>Diptera</taxon>
        <taxon>Brachycera</taxon>
        <taxon>Muscomorpha</taxon>
        <taxon>Tephritoidea</taxon>
        <taxon>Tephritidae</taxon>
        <taxon>Bactrocera</taxon>
        <taxon>Bactrocera</taxon>
    </lineage>
</organism>
<evidence type="ECO:0000256" key="3">
    <source>
        <dbReference type="RuleBase" id="RU000411"/>
    </source>
</evidence>
<dbReference type="MEROPS" id="I04.067"/>
<comment type="similarity">
    <text evidence="3">Belongs to the serpin family.</text>
</comment>
<name>A0A034WS02_BACDO</name>
<dbReference type="EMBL" id="GAKP01001987">
    <property type="protein sequence ID" value="JAC56965.1"/>
    <property type="molecule type" value="Transcribed_RNA"/>
</dbReference>
<dbReference type="Gene3D" id="2.30.39.10">
    <property type="entry name" value="Alpha-1-antitrypsin, domain 1"/>
    <property type="match status" value="1"/>
</dbReference>
<evidence type="ECO:0000259" key="4">
    <source>
        <dbReference type="SMART" id="SM00093"/>
    </source>
</evidence>
<keyword evidence="1" id="KW-0646">Protease inhibitor</keyword>
<evidence type="ECO:0000256" key="1">
    <source>
        <dbReference type="ARBA" id="ARBA00022690"/>
    </source>
</evidence>
<dbReference type="SUPFAM" id="SSF56574">
    <property type="entry name" value="Serpins"/>
    <property type="match status" value="1"/>
</dbReference>
<dbReference type="SMART" id="SM00093">
    <property type="entry name" value="SERPIN"/>
    <property type="match status" value="1"/>
</dbReference>
<dbReference type="PANTHER" id="PTHR11461:SF357">
    <property type="entry name" value="SERINE PROTEASE INHIBITOR 27A"/>
    <property type="match status" value="1"/>
</dbReference>
<dbReference type="GO" id="GO:0005615">
    <property type="term" value="C:extracellular space"/>
    <property type="evidence" value="ECO:0007669"/>
    <property type="project" value="InterPro"/>
</dbReference>
<dbReference type="InterPro" id="IPR042185">
    <property type="entry name" value="Serpin_sf_2"/>
</dbReference>
<protein>
    <submittedName>
        <fullName evidence="5">Serpin H1</fullName>
    </submittedName>
</protein>
<reference evidence="5" key="1">
    <citation type="journal article" date="2014" name="BMC Genomics">
        <title>Characterizing the developmental transcriptome of the oriental fruit fly, Bactrocera dorsalis (Diptera: Tephritidae) through comparative genomic analysis with Drosophila melanogaster utilizing modENCODE datasets.</title>
        <authorList>
            <person name="Geib S.M."/>
            <person name="Calla B."/>
            <person name="Hall B."/>
            <person name="Hou S."/>
            <person name="Manoukis N.C."/>
        </authorList>
    </citation>
    <scope>NUCLEOTIDE SEQUENCE</scope>
    <source>
        <strain evidence="5">Punador</strain>
    </source>
</reference>
<dbReference type="Pfam" id="PF00079">
    <property type="entry name" value="Serpin"/>
    <property type="match status" value="1"/>
</dbReference>
<dbReference type="OrthoDB" id="9440847at2759"/>
<dbReference type="PANTHER" id="PTHR11461">
    <property type="entry name" value="SERINE PROTEASE INHIBITOR, SERPIN"/>
    <property type="match status" value="1"/>
</dbReference>
<sequence length="362" mass="42316">MEALKITYKLERQFLVKFLFVLGATALAYGQDDGFAQDDNVYSWYILDVTRILQNAESNIVVSPSNIRALLKTPPSMNLRFGFDEKTMLGQNVIFAESNMILNNPDTLEWFYDCKIQETSFTDKKKLITSINDWSENIADQTILKSSEMILKEENLQVLILNMLNFKETLQINFKYTLNATFHERPDSTIVLPAVETTEYLKYLDSQILDAKILELPYSNGYFMYIILPHTKQGVIETINNLGYEQLTRIEWMMKERRVNVVMPTFKYHFITDMREHIQKNSAHRFDVDFEPAFGVETKKINIFQTTLVQFDGSGRARVEDYEKIRTTKYERFHVDRPFAFYIKEKSTGRIVCIGKVLNPVQ</sequence>
<proteinExistence type="inferred from homology"/>
<evidence type="ECO:0000313" key="5">
    <source>
        <dbReference type="EMBL" id="JAC56965.1"/>
    </source>
</evidence>
<dbReference type="InterPro" id="IPR000215">
    <property type="entry name" value="Serpin_fam"/>
</dbReference>
<feature type="domain" description="Serpin" evidence="4">
    <location>
        <begin position="47"/>
        <end position="360"/>
    </location>
</feature>